<protein>
    <submittedName>
        <fullName evidence="1">Uncharacterized protein</fullName>
    </submittedName>
</protein>
<dbReference type="AlphaFoldDB" id="A0A0F9I1U9"/>
<proteinExistence type="predicted"/>
<reference evidence="1" key="1">
    <citation type="journal article" date="2015" name="Nature">
        <title>Complex archaea that bridge the gap between prokaryotes and eukaryotes.</title>
        <authorList>
            <person name="Spang A."/>
            <person name="Saw J.H."/>
            <person name="Jorgensen S.L."/>
            <person name="Zaremba-Niedzwiedzka K."/>
            <person name="Martijn J."/>
            <person name="Lind A.E."/>
            <person name="van Eijk R."/>
            <person name="Schleper C."/>
            <person name="Guy L."/>
            <person name="Ettema T.J."/>
        </authorList>
    </citation>
    <scope>NUCLEOTIDE SEQUENCE</scope>
</reference>
<accession>A0A0F9I1U9</accession>
<comment type="caution">
    <text evidence="1">The sequence shown here is derived from an EMBL/GenBank/DDBJ whole genome shotgun (WGS) entry which is preliminary data.</text>
</comment>
<evidence type="ECO:0000313" key="1">
    <source>
        <dbReference type="EMBL" id="KKL87780.1"/>
    </source>
</evidence>
<organism evidence="1">
    <name type="scientific">marine sediment metagenome</name>
    <dbReference type="NCBI Taxonomy" id="412755"/>
    <lineage>
        <taxon>unclassified sequences</taxon>
        <taxon>metagenomes</taxon>
        <taxon>ecological metagenomes</taxon>
    </lineage>
</organism>
<sequence length="60" mass="6999">ETQFEILATDWHVTWLKTKLPSGREAWVMQHSGIEHLFLEGGSFDRTEEARLAKIWESAQ</sequence>
<feature type="non-terminal residue" evidence="1">
    <location>
        <position position="1"/>
    </location>
</feature>
<dbReference type="EMBL" id="LAZR01020742">
    <property type="protein sequence ID" value="KKL87780.1"/>
    <property type="molecule type" value="Genomic_DNA"/>
</dbReference>
<name>A0A0F9I1U9_9ZZZZ</name>
<gene>
    <name evidence="1" type="ORF">LCGC14_1931340</name>
</gene>